<evidence type="ECO:0000313" key="4">
    <source>
        <dbReference type="Proteomes" id="UP000039865"/>
    </source>
</evidence>
<dbReference type="InParanoid" id="A0A077ZRG3"/>
<keyword evidence="2" id="KW-1133">Transmembrane helix</keyword>
<evidence type="ECO:0000256" key="2">
    <source>
        <dbReference type="SAM" id="Phobius"/>
    </source>
</evidence>
<accession>A0A077ZRG3</accession>
<feature type="transmembrane region" description="Helical" evidence="2">
    <location>
        <begin position="123"/>
        <end position="142"/>
    </location>
</feature>
<dbReference type="AlphaFoldDB" id="A0A077ZRG3"/>
<gene>
    <name evidence="3" type="primary">Contig18860.g20012</name>
    <name evidence="3" type="ORF">STYLEM_1469</name>
</gene>
<sequence>MVDLRKNVAKQFQKQAIKGVKDNLGIESNDNSGYEGQGSGAENSPINWQNYNYPPLFKLIHYSTDQLNDPFRSLAKKMHACAILILVNTLLNHVPIFSFASIYSFSAGYYAICQAPSHSRKLLIYRITQVILIIAWFIFSIIRAGPFDGWTKISVLSECNLGFSIFLAVLYRQNPFTNEIISNQTQEDDAGGQRAGKYRKNGGDNNI</sequence>
<evidence type="ECO:0000313" key="3">
    <source>
        <dbReference type="EMBL" id="CDW72508.1"/>
    </source>
</evidence>
<organism evidence="3 4">
    <name type="scientific">Stylonychia lemnae</name>
    <name type="common">Ciliate</name>
    <dbReference type="NCBI Taxonomy" id="5949"/>
    <lineage>
        <taxon>Eukaryota</taxon>
        <taxon>Sar</taxon>
        <taxon>Alveolata</taxon>
        <taxon>Ciliophora</taxon>
        <taxon>Intramacronucleata</taxon>
        <taxon>Spirotrichea</taxon>
        <taxon>Stichotrichia</taxon>
        <taxon>Sporadotrichida</taxon>
        <taxon>Oxytrichidae</taxon>
        <taxon>Stylonychinae</taxon>
        <taxon>Stylonychia</taxon>
    </lineage>
</organism>
<name>A0A077ZRG3_STYLE</name>
<protein>
    <submittedName>
        <fullName evidence="3">Uncharacterized protein</fullName>
    </submittedName>
</protein>
<evidence type="ECO:0000256" key="1">
    <source>
        <dbReference type="SAM" id="MobiDB-lite"/>
    </source>
</evidence>
<feature type="region of interest" description="Disordered" evidence="1">
    <location>
        <begin position="187"/>
        <end position="207"/>
    </location>
</feature>
<dbReference type="OrthoDB" id="565522at2759"/>
<dbReference type="OMA" id="MHACAIL"/>
<feature type="transmembrane region" description="Helical" evidence="2">
    <location>
        <begin position="80"/>
        <end position="103"/>
    </location>
</feature>
<keyword evidence="4" id="KW-1185">Reference proteome</keyword>
<dbReference type="EMBL" id="CCKQ01001401">
    <property type="protein sequence ID" value="CDW72508.1"/>
    <property type="molecule type" value="Genomic_DNA"/>
</dbReference>
<dbReference type="Proteomes" id="UP000039865">
    <property type="component" value="Unassembled WGS sequence"/>
</dbReference>
<proteinExistence type="predicted"/>
<keyword evidence="2" id="KW-0812">Transmembrane</keyword>
<reference evidence="3 4" key="1">
    <citation type="submission" date="2014-06" db="EMBL/GenBank/DDBJ databases">
        <authorList>
            <person name="Swart Estienne"/>
        </authorList>
    </citation>
    <scope>NUCLEOTIDE SEQUENCE [LARGE SCALE GENOMIC DNA]</scope>
    <source>
        <strain evidence="3 4">130c</strain>
    </source>
</reference>
<keyword evidence="2" id="KW-0472">Membrane</keyword>